<feature type="region of interest" description="Disordered" evidence="1">
    <location>
        <begin position="1"/>
        <end position="72"/>
    </location>
</feature>
<sequence length="217" mass="23408">MGEALYNKENARRVKPLPITTPVGRGPTSGETSKRARRRRVRRKTVIGNGSEAPGSNTALPKPVAKAPLSKQLDSVDIAKVVDEGTRLDSAAGAPKPVPKPAPKPPTLRQIEDPDGADLRGENVGQRVTPAAATEPIEATKPKRHKTAKMGGNAPTLKVVDGKKAALLRVDRNDTKRPKLAPDLLRKKIEKNPSTRLNAYGKVLSSKEYVIIYIVDN</sequence>
<evidence type="ECO:0000313" key="2">
    <source>
        <dbReference type="EMBL" id="RAL38871.1"/>
    </source>
</evidence>
<dbReference type="AlphaFoldDB" id="A0A328D389"/>
<feature type="compositionally biased region" description="Basic residues" evidence="1">
    <location>
        <begin position="35"/>
        <end position="45"/>
    </location>
</feature>
<accession>A0A328D389</accession>
<comment type="caution">
    <text evidence="2">The sequence shown here is derived from an EMBL/GenBank/DDBJ whole genome shotgun (WGS) entry which is preliminary data.</text>
</comment>
<feature type="compositionally biased region" description="Pro residues" evidence="1">
    <location>
        <begin position="96"/>
        <end position="106"/>
    </location>
</feature>
<reference evidence="2 3" key="1">
    <citation type="submission" date="2018-06" db="EMBL/GenBank/DDBJ databases">
        <title>The Genome of Cuscuta australis (Dodder) Provides Insight into the Evolution of Plant Parasitism.</title>
        <authorList>
            <person name="Liu H."/>
        </authorList>
    </citation>
    <scope>NUCLEOTIDE SEQUENCE [LARGE SCALE GENOMIC DNA]</scope>
    <source>
        <strain evidence="3">cv. Yunnan</strain>
        <tissue evidence="2">Vines</tissue>
    </source>
</reference>
<evidence type="ECO:0000313" key="3">
    <source>
        <dbReference type="Proteomes" id="UP000249390"/>
    </source>
</evidence>
<proteinExistence type="predicted"/>
<feature type="compositionally biased region" description="Low complexity" evidence="1">
    <location>
        <begin position="129"/>
        <end position="139"/>
    </location>
</feature>
<dbReference type="Proteomes" id="UP000249390">
    <property type="component" value="Unassembled WGS sequence"/>
</dbReference>
<protein>
    <submittedName>
        <fullName evidence="2">Uncharacterized protein</fullName>
    </submittedName>
</protein>
<evidence type="ECO:0000256" key="1">
    <source>
        <dbReference type="SAM" id="MobiDB-lite"/>
    </source>
</evidence>
<name>A0A328D389_9ASTE</name>
<organism evidence="2 3">
    <name type="scientific">Cuscuta australis</name>
    <dbReference type="NCBI Taxonomy" id="267555"/>
    <lineage>
        <taxon>Eukaryota</taxon>
        <taxon>Viridiplantae</taxon>
        <taxon>Streptophyta</taxon>
        <taxon>Embryophyta</taxon>
        <taxon>Tracheophyta</taxon>
        <taxon>Spermatophyta</taxon>
        <taxon>Magnoliopsida</taxon>
        <taxon>eudicotyledons</taxon>
        <taxon>Gunneridae</taxon>
        <taxon>Pentapetalae</taxon>
        <taxon>asterids</taxon>
        <taxon>lamiids</taxon>
        <taxon>Solanales</taxon>
        <taxon>Convolvulaceae</taxon>
        <taxon>Cuscuteae</taxon>
        <taxon>Cuscuta</taxon>
        <taxon>Cuscuta subgen. Grammica</taxon>
        <taxon>Cuscuta sect. Cleistogrammica</taxon>
    </lineage>
</organism>
<keyword evidence="3" id="KW-1185">Reference proteome</keyword>
<dbReference type="EMBL" id="NQVE01000205">
    <property type="protein sequence ID" value="RAL38871.1"/>
    <property type="molecule type" value="Genomic_DNA"/>
</dbReference>
<feature type="region of interest" description="Disordered" evidence="1">
    <location>
        <begin position="87"/>
        <end position="156"/>
    </location>
</feature>
<gene>
    <name evidence="2" type="ORF">DM860_015232</name>
</gene>